<gene>
    <name evidence="2" type="ORF">MUN79_15600</name>
</gene>
<dbReference type="SUPFAM" id="SSF56281">
    <property type="entry name" value="Metallo-hydrolase/oxidoreductase"/>
    <property type="match status" value="1"/>
</dbReference>
<dbReference type="Pfam" id="PF00753">
    <property type="entry name" value="Lactamase_B"/>
    <property type="match status" value="1"/>
</dbReference>
<dbReference type="InterPro" id="IPR036866">
    <property type="entry name" value="RibonucZ/Hydroxyglut_hydro"/>
</dbReference>
<sequence length="435" mass="47352">MPQAASPVQVLTGSPAVRLEIHHININNGDASVIRVLYKDGSEAKVLIDGGQTNYSELLLPYMKARFSNTQFDYTILTHYHNDHYKGLLGLGTGDIRSSQYTDLGGYSMRPYVSAPNLANVQPRDTTNPWATEGIFDGTMDDYVTAIGKAADMFGLKRFQPINKPTDKVSEMVGVMMPLGSFEEGTKKVPINFRCVAAWGFTQDNGKVTDNWNRGASKNDPSLGFVLECGEFRYFFGGDMGGSTAGSYIDQETTLAAGFQYLYKGAKSYFKPAAAYDGHMCGFKANHHGSDHSNNSTFLSTMRPAVCVTSAGDNSGWHLPSVGFINRLNATQPITLPADLTAPNQSAQGFFFTNLYDFAQGESLTRATTLFGTRNRTAFSYGSLGTSQEKAGYIVTAYLGEGVVPYSTASAFTVQAVENNYTISTVSSTFFCHKK</sequence>
<evidence type="ECO:0000313" key="2">
    <source>
        <dbReference type="EMBL" id="UOQ70183.1"/>
    </source>
</evidence>
<accession>A0A8T9Q511</accession>
<dbReference type="RefSeq" id="WP_244673607.1">
    <property type="nucleotide sequence ID" value="NZ_CP095046.1"/>
</dbReference>
<evidence type="ECO:0000259" key="1">
    <source>
        <dbReference type="Pfam" id="PF00753"/>
    </source>
</evidence>
<protein>
    <submittedName>
        <fullName evidence="2">MBL fold metallo-hydrolase</fullName>
    </submittedName>
</protein>
<evidence type="ECO:0000313" key="3">
    <source>
        <dbReference type="Proteomes" id="UP000831796"/>
    </source>
</evidence>
<name>A0A8T9Q511_9BACT</name>
<dbReference type="PANTHER" id="PTHR30619:SF1">
    <property type="entry name" value="RECOMBINATION PROTEIN 2"/>
    <property type="match status" value="1"/>
</dbReference>
<dbReference type="Gene3D" id="3.60.15.10">
    <property type="entry name" value="Ribonuclease Z/Hydroxyacylglutathione hydrolase-like"/>
    <property type="match status" value="1"/>
</dbReference>
<feature type="domain" description="Metallo-beta-lactamase" evidence="1">
    <location>
        <begin position="35"/>
        <end position="91"/>
    </location>
</feature>
<dbReference type="InterPro" id="IPR001279">
    <property type="entry name" value="Metallo-B-lactamas"/>
</dbReference>
<proteinExistence type="predicted"/>
<reference evidence="2" key="1">
    <citation type="submission" date="2022-04" db="EMBL/GenBank/DDBJ databases">
        <title>Hymenobacter sp. isolated from the air.</title>
        <authorList>
            <person name="Won M."/>
            <person name="Lee C.-M."/>
            <person name="Woen H.-Y."/>
            <person name="Kwon S.-W."/>
        </authorList>
    </citation>
    <scope>NUCLEOTIDE SEQUENCE</scope>
    <source>
        <strain evidence="2">5116S-3</strain>
    </source>
</reference>
<dbReference type="Proteomes" id="UP000831796">
    <property type="component" value="Chromosome"/>
</dbReference>
<organism evidence="2 3">
    <name type="scientific">Hymenobacter cellulosilyticus</name>
    <dbReference type="NCBI Taxonomy" id="2932248"/>
    <lineage>
        <taxon>Bacteria</taxon>
        <taxon>Pseudomonadati</taxon>
        <taxon>Bacteroidota</taxon>
        <taxon>Cytophagia</taxon>
        <taxon>Cytophagales</taxon>
        <taxon>Hymenobacteraceae</taxon>
        <taxon>Hymenobacter</taxon>
    </lineage>
</organism>
<keyword evidence="3" id="KW-1185">Reference proteome</keyword>
<dbReference type="EMBL" id="CP095046">
    <property type="protein sequence ID" value="UOQ70183.1"/>
    <property type="molecule type" value="Genomic_DNA"/>
</dbReference>
<dbReference type="PANTHER" id="PTHR30619">
    <property type="entry name" value="DNA INTERNALIZATION/COMPETENCE PROTEIN COMEC/REC2"/>
    <property type="match status" value="1"/>
</dbReference>
<dbReference type="KEGG" id="hcu:MUN79_15600"/>
<dbReference type="AlphaFoldDB" id="A0A8T9Q511"/>
<dbReference type="InterPro" id="IPR052159">
    <property type="entry name" value="Competence_DNA_uptake"/>
</dbReference>